<dbReference type="Gene3D" id="3.40.1260.10">
    <property type="entry name" value="DsrEFH-like"/>
    <property type="match status" value="1"/>
</dbReference>
<reference evidence="1" key="1">
    <citation type="submission" date="2015-12" db="EMBL/GenBank/DDBJ databases">
        <authorList>
            <person name="Tikhonova T.V."/>
            <person name="Pavlov A.R."/>
            <person name="Beletsky A.V."/>
            <person name="Mardanov A.V."/>
            <person name="Sorokin D.Y."/>
            <person name="Ravin N.V."/>
            <person name="Popov V.O."/>
        </authorList>
    </citation>
    <scope>NUCLEOTIDE SEQUENCE</scope>
    <source>
        <strain evidence="1">DSM 14787</strain>
    </source>
</reference>
<dbReference type="SUPFAM" id="SSF75169">
    <property type="entry name" value="DsrEFH-like"/>
    <property type="match status" value="1"/>
</dbReference>
<keyword evidence="2" id="KW-1185">Reference proteome</keyword>
<proteinExistence type="predicted"/>
<gene>
    <name evidence="1" type="ordered locus">TVNIR_1834</name>
</gene>
<dbReference type="InterPro" id="IPR027396">
    <property type="entry name" value="DsrEFH-like"/>
</dbReference>
<name>L0DX06_THIND</name>
<evidence type="ECO:0000313" key="1">
    <source>
        <dbReference type="EMBL" id="AGA33495.1"/>
    </source>
</evidence>
<dbReference type="EMBL" id="CP003989">
    <property type="protein sequence ID" value="AGA33495.1"/>
    <property type="molecule type" value="Genomic_DNA"/>
</dbReference>
<dbReference type="KEGG" id="tni:TVNIR_1834"/>
<protein>
    <submittedName>
        <fullName evidence="1">Uncharacterized protein</fullName>
    </submittedName>
</protein>
<dbReference type="Proteomes" id="UP000010809">
    <property type="component" value="Chromosome"/>
</dbReference>
<dbReference type="PATRIC" id="fig|1255043.3.peg.1856"/>
<organism evidence="1 2">
    <name type="scientific">Thioalkalivibrio nitratireducens (strain DSM 14787 / UNIQEM 213 / ALEN2)</name>
    <dbReference type="NCBI Taxonomy" id="1255043"/>
    <lineage>
        <taxon>Bacteria</taxon>
        <taxon>Pseudomonadati</taxon>
        <taxon>Pseudomonadota</taxon>
        <taxon>Gammaproteobacteria</taxon>
        <taxon>Chromatiales</taxon>
        <taxon>Ectothiorhodospiraceae</taxon>
        <taxon>Thioalkalivibrio</taxon>
    </lineage>
</organism>
<dbReference type="HOGENOM" id="CLU_2848465_0_0_6"/>
<evidence type="ECO:0000313" key="2">
    <source>
        <dbReference type="Proteomes" id="UP000010809"/>
    </source>
</evidence>
<dbReference type="AlphaFoldDB" id="L0DX06"/>
<accession>L0DX06</accession>
<sequence>MTESGHSIQDTMRAFIKDGGRVIACAACAQAGGLTPADFIEGVEMGNPDLVLGILFDPNVKTLTW</sequence>
<dbReference type="eggNOG" id="COG1553">
    <property type="taxonomic scope" value="Bacteria"/>
</dbReference>